<feature type="region of interest" description="Disordered" evidence="1">
    <location>
        <begin position="1"/>
        <end position="30"/>
    </location>
</feature>
<accession>A0ABR1ALW0</accession>
<feature type="region of interest" description="Disordered" evidence="1">
    <location>
        <begin position="88"/>
        <end position="197"/>
    </location>
</feature>
<reference evidence="2 3" key="1">
    <citation type="submission" date="2023-09" db="EMBL/GenBank/DDBJ databases">
        <title>Genomes of two closely related lineages of the louse Polyplax serrata with different host specificities.</title>
        <authorList>
            <person name="Martinu J."/>
            <person name="Tarabai H."/>
            <person name="Stefka J."/>
            <person name="Hypsa V."/>
        </authorList>
    </citation>
    <scope>NUCLEOTIDE SEQUENCE [LARGE SCALE GENOMIC DNA]</scope>
    <source>
        <strain evidence="2">98ZLc_SE</strain>
    </source>
</reference>
<evidence type="ECO:0000313" key="3">
    <source>
        <dbReference type="Proteomes" id="UP001359485"/>
    </source>
</evidence>
<sequence length="246" mass="27595">MHKMSDEEDVEVNVVSEAEDSSSNDGKKFKESLLPKTKLSFVKKPEVKGASNSFGGKGNSQYQQGERRTEEWLELRGIDLEQWRKLSSHQKFLSEPRPNSPEMRKTEMTQTDSPGKTFCESLQLRRMQLGDGKSGEVRSRSRSPTDQSNERSKSPNIGKSPERNSFSRCSKSRSRSPSPRSRSKSPTSTPNPMYTSFTISSILRRTDSGVKKNSFSGNVQQNLVLDAATNFLSHHPACTDPAMLSR</sequence>
<dbReference type="Proteomes" id="UP001359485">
    <property type="component" value="Unassembled WGS sequence"/>
</dbReference>
<feature type="region of interest" description="Disordered" evidence="1">
    <location>
        <begin position="48"/>
        <end position="69"/>
    </location>
</feature>
<comment type="caution">
    <text evidence="2">The sequence shown here is derived from an EMBL/GenBank/DDBJ whole genome shotgun (WGS) entry which is preliminary data.</text>
</comment>
<name>A0ABR1ALW0_POLSC</name>
<feature type="compositionally biased region" description="Low complexity" evidence="1">
    <location>
        <begin position="163"/>
        <end position="192"/>
    </location>
</feature>
<keyword evidence="3" id="KW-1185">Reference proteome</keyword>
<feature type="compositionally biased region" description="Acidic residues" evidence="1">
    <location>
        <begin position="1"/>
        <end position="22"/>
    </location>
</feature>
<evidence type="ECO:0000313" key="2">
    <source>
        <dbReference type="EMBL" id="KAK6622265.1"/>
    </source>
</evidence>
<protein>
    <submittedName>
        <fullName evidence="2">Uncharacterized protein</fullName>
    </submittedName>
</protein>
<dbReference type="EMBL" id="JAWJWF010000047">
    <property type="protein sequence ID" value="KAK6622265.1"/>
    <property type="molecule type" value="Genomic_DNA"/>
</dbReference>
<evidence type="ECO:0000256" key="1">
    <source>
        <dbReference type="SAM" id="MobiDB-lite"/>
    </source>
</evidence>
<proteinExistence type="predicted"/>
<gene>
    <name evidence="2" type="ORF">RUM44_002072</name>
</gene>
<organism evidence="2 3">
    <name type="scientific">Polyplax serrata</name>
    <name type="common">Common mouse louse</name>
    <dbReference type="NCBI Taxonomy" id="468196"/>
    <lineage>
        <taxon>Eukaryota</taxon>
        <taxon>Metazoa</taxon>
        <taxon>Ecdysozoa</taxon>
        <taxon>Arthropoda</taxon>
        <taxon>Hexapoda</taxon>
        <taxon>Insecta</taxon>
        <taxon>Pterygota</taxon>
        <taxon>Neoptera</taxon>
        <taxon>Paraneoptera</taxon>
        <taxon>Psocodea</taxon>
        <taxon>Troctomorpha</taxon>
        <taxon>Phthiraptera</taxon>
        <taxon>Anoplura</taxon>
        <taxon>Polyplacidae</taxon>
        <taxon>Polyplax</taxon>
    </lineage>
</organism>
<feature type="compositionally biased region" description="Polar residues" evidence="1">
    <location>
        <begin position="50"/>
        <end position="64"/>
    </location>
</feature>